<reference evidence="1" key="1">
    <citation type="submission" date="2020-08" db="EMBL/GenBank/DDBJ databases">
        <title>Genome public.</title>
        <authorList>
            <person name="Liu C."/>
            <person name="Sun Q."/>
        </authorList>
    </citation>
    <scope>NUCLEOTIDE SEQUENCE</scope>
    <source>
        <strain evidence="1">NSJ-12</strain>
    </source>
</reference>
<keyword evidence="2" id="KW-1185">Reference proteome</keyword>
<dbReference type="Proteomes" id="UP000655830">
    <property type="component" value="Unassembled WGS sequence"/>
</dbReference>
<comment type="caution">
    <text evidence="1">The sequence shown here is derived from an EMBL/GenBank/DDBJ whole genome shotgun (WGS) entry which is preliminary data.</text>
</comment>
<gene>
    <name evidence="1" type="ORF">H8718_14045</name>
</gene>
<dbReference type="InterPro" id="IPR029039">
    <property type="entry name" value="Flavoprotein-like_sf"/>
</dbReference>
<dbReference type="AlphaFoldDB" id="A0A926IFK2"/>
<accession>A0A926IFK2</accession>
<dbReference type="EMBL" id="JACRSY010000024">
    <property type="protein sequence ID" value="MBC8580641.1"/>
    <property type="molecule type" value="Genomic_DNA"/>
</dbReference>
<evidence type="ECO:0008006" key="3">
    <source>
        <dbReference type="Google" id="ProtNLM"/>
    </source>
</evidence>
<organism evidence="1 2">
    <name type="scientific">Zhenhengia yiwuensis</name>
    <dbReference type="NCBI Taxonomy" id="2763666"/>
    <lineage>
        <taxon>Bacteria</taxon>
        <taxon>Bacillati</taxon>
        <taxon>Bacillota</taxon>
        <taxon>Clostridia</taxon>
        <taxon>Lachnospirales</taxon>
        <taxon>Lachnospiraceae</taxon>
        <taxon>Zhenhengia</taxon>
    </lineage>
</organism>
<proteinExistence type="predicted"/>
<dbReference type="Gene3D" id="3.40.50.360">
    <property type="match status" value="1"/>
</dbReference>
<sequence>MKIAVINGSPKKSDSASTTLLKDLKTCFPKEISFIDYDLRVSTMSPDIIEEFNQFDALVFAFPLYVDGIPSHLLSCLCEIETYGIENKAIHVYAIANCGFYEGKQNRNALHIMQNWCEKVGLIWGQGIGVGGGGALSSLGKVPLGKGPKKNLGTAFNQLAAHILAGTSADNIYLSINFPRFLYKWAGQLGWRQSIKANKLKVKDLGRRL</sequence>
<dbReference type="RefSeq" id="WP_249333366.1">
    <property type="nucleotide sequence ID" value="NZ_JACRSY010000024.1"/>
</dbReference>
<dbReference type="SUPFAM" id="SSF52218">
    <property type="entry name" value="Flavoproteins"/>
    <property type="match status" value="1"/>
</dbReference>
<evidence type="ECO:0000313" key="2">
    <source>
        <dbReference type="Proteomes" id="UP000655830"/>
    </source>
</evidence>
<name>A0A926IFK2_9FIRM</name>
<evidence type="ECO:0000313" key="1">
    <source>
        <dbReference type="EMBL" id="MBC8580641.1"/>
    </source>
</evidence>
<protein>
    <recommendedName>
        <fullName evidence="3">Multimeric flavodoxin WrbA</fullName>
    </recommendedName>
</protein>